<sequence length="234" mass="26997">MSEEIEVEVDVISNEMIVDDSDTDIDTDEEINNTDDIVTENVNSSVRRTTSPMFNHLRAKHKDDYKKCLEEKSGKRKNADGDQEKKTKKQKQSSLSVPEKQEIDQLIMEMIAIDLKPFSCFEDRGFRNMLKKLSPDYEPPCRTTFSRSLAPILHHKTKQKLIAELGREIESCLMSLSFTTDCWKSIANDSYISLTLHYLTVDFSQKNLMLNIKQLLDRHTGSNLKNHLSNMMSE</sequence>
<dbReference type="GO" id="GO:0005634">
    <property type="term" value="C:nucleus"/>
    <property type="evidence" value="ECO:0007669"/>
    <property type="project" value="UniProtKB-SubCell"/>
</dbReference>
<proteinExistence type="predicted"/>
<accession>A0A9P0CP87</accession>
<dbReference type="PANTHER" id="PTHR46481">
    <property type="entry name" value="ZINC FINGER BED DOMAIN-CONTAINING PROTEIN 4"/>
    <property type="match status" value="1"/>
</dbReference>
<dbReference type="SUPFAM" id="SSF140996">
    <property type="entry name" value="Hermes dimerisation domain"/>
    <property type="match status" value="1"/>
</dbReference>
<feature type="compositionally biased region" description="Basic and acidic residues" evidence="6">
    <location>
        <begin position="65"/>
        <end position="85"/>
    </location>
</feature>
<feature type="region of interest" description="Disordered" evidence="6">
    <location>
        <begin position="65"/>
        <end position="98"/>
    </location>
</feature>
<comment type="subcellular location">
    <subcellularLocation>
        <location evidence="1">Nucleus</location>
    </subcellularLocation>
</comment>
<evidence type="ECO:0000256" key="1">
    <source>
        <dbReference type="ARBA" id="ARBA00004123"/>
    </source>
</evidence>
<name>A0A9P0CP87_9CUCU</name>
<evidence type="ECO:0000256" key="3">
    <source>
        <dbReference type="ARBA" id="ARBA00022771"/>
    </source>
</evidence>
<dbReference type="Gene3D" id="1.10.10.1070">
    <property type="entry name" value="Zinc finger, BED domain-containing"/>
    <property type="match status" value="1"/>
</dbReference>
<reference evidence="7" key="1">
    <citation type="submission" date="2022-01" db="EMBL/GenBank/DDBJ databases">
        <authorList>
            <person name="King R."/>
        </authorList>
    </citation>
    <scope>NUCLEOTIDE SEQUENCE</scope>
</reference>
<evidence type="ECO:0000256" key="4">
    <source>
        <dbReference type="ARBA" id="ARBA00022833"/>
    </source>
</evidence>
<dbReference type="Proteomes" id="UP001153636">
    <property type="component" value="Chromosome 2"/>
</dbReference>
<dbReference type="PANTHER" id="PTHR46481:SF10">
    <property type="entry name" value="ZINC FINGER BED DOMAIN-CONTAINING PROTEIN 39"/>
    <property type="match status" value="1"/>
</dbReference>
<dbReference type="GO" id="GO:0008270">
    <property type="term" value="F:zinc ion binding"/>
    <property type="evidence" value="ECO:0007669"/>
    <property type="project" value="UniProtKB-KW"/>
</dbReference>
<dbReference type="AlphaFoldDB" id="A0A9P0CP87"/>
<gene>
    <name evidence="7" type="ORF">PSYICH_LOCUS7150</name>
</gene>
<keyword evidence="3" id="KW-0863">Zinc-finger</keyword>
<dbReference type="EMBL" id="OV651814">
    <property type="protein sequence ID" value="CAH1106992.1"/>
    <property type="molecule type" value="Genomic_DNA"/>
</dbReference>
<dbReference type="OrthoDB" id="1607513at2759"/>
<keyword evidence="2" id="KW-0479">Metal-binding</keyword>
<keyword evidence="4" id="KW-0862">Zinc</keyword>
<evidence type="ECO:0000256" key="5">
    <source>
        <dbReference type="ARBA" id="ARBA00023242"/>
    </source>
</evidence>
<evidence type="ECO:0000256" key="6">
    <source>
        <dbReference type="SAM" id="MobiDB-lite"/>
    </source>
</evidence>
<protein>
    <submittedName>
        <fullName evidence="7">Uncharacterized protein</fullName>
    </submittedName>
</protein>
<evidence type="ECO:0000313" key="8">
    <source>
        <dbReference type="Proteomes" id="UP001153636"/>
    </source>
</evidence>
<evidence type="ECO:0000256" key="2">
    <source>
        <dbReference type="ARBA" id="ARBA00022723"/>
    </source>
</evidence>
<keyword evidence="5" id="KW-0539">Nucleus</keyword>
<evidence type="ECO:0000313" key="7">
    <source>
        <dbReference type="EMBL" id="CAH1106992.1"/>
    </source>
</evidence>
<organism evidence="7 8">
    <name type="scientific">Psylliodes chrysocephalus</name>
    <dbReference type="NCBI Taxonomy" id="3402493"/>
    <lineage>
        <taxon>Eukaryota</taxon>
        <taxon>Metazoa</taxon>
        <taxon>Ecdysozoa</taxon>
        <taxon>Arthropoda</taxon>
        <taxon>Hexapoda</taxon>
        <taxon>Insecta</taxon>
        <taxon>Pterygota</taxon>
        <taxon>Neoptera</taxon>
        <taxon>Endopterygota</taxon>
        <taxon>Coleoptera</taxon>
        <taxon>Polyphaga</taxon>
        <taxon>Cucujiformia</taxon>
        <taxon>Chrysomeloidea</taxon>
        <taxon>Chrysomelidae</taxon>
        <taxon>Galerucinae</taxon>
        <taxon>Alticini</taxon>
        <taxon>Psylliodes</taxon>
    </lineage>
</organism>
<keyword evidence="8" id="KW-1185">Reference proteome</keyword>
<dbReference type="InterPro" id="IPR052035">
    <property type="entry name" value="ZnF_BED_domain_contain"/>
</dbReference>